<name>A0A0G1P3L5_9BACT</name>
<keyword evidence="3" id="KW-0067">ATP-binding</keyword>
<organism evidence="7 8">
    <name type="scientific">Candidatus Magasanikbacteria bacterium GW2011_GWA2_46_17</name>
    <dbReference type="NCBI Taxonomy" id="1619042"/>
    <lineage>
        <taxon>Bacteria</taxon>
        <taxon>Candidatus Magasanikiibacteriota</taxon>
    </lineage>
</organism>
<dbReference type="PANTHER" id="PTHR30258">
    <property type="entry name" value="TYPE II SECRETION SYSTEM PROTEIN GSPE-RELATED"/>
    <property type="match status" value="1"/>
</dbReference>
<protein>
    <submittedName>
        <fullName evidence="7">Type IV-A pilus assembly ATPase PilB</fullName>
    </submittedName>
</protein>
<comment type="caution">
    <text evidence="7">The sequence shown here is derived from an EMBL/GenBank/DDBJ whole genome shotgun (WGS) entry which is preliminary data.</text>
</comment>
<dbReference type="InterPro" id="IPR007831">
    <property type="entry name" value="T2SS_GspE_N"/>
</dbReference>
<dbReference type="GO" id="GO:0005524">
    <property type="term" value="F:ATP binding"/>
    <property type="evidence" value="ECO:0007669"/>
    <property type="project" value="UniProtKB-KW"/>
</dbReference>
<dbReference type="InterPro" id="IPR027417">
    <property type="entry name" value="P-loop_NTPase"/>
</dbReference>
<dbReference type="InterPro" id="IPR001482">
    <property type="entry name" value="T2SS/T4SS_dom"/>
</dbReference>
<dbReference type="Proteomes" id="UP000034175">
    <property type="component" value="Unassembled WGS sequence"/>
</dbReference>
<dbReference type="Gene3D" id="3.40.50.300">
    <property type="entry name" value="P-loop containing nucleotide triphosphate hydrolases"/>
    <property type="match status" value="1"/>
</dbReference>
<feature type="domain" description="Bacterial type II secretion system protein E" evidence="5">
    <location>
        <begin position="182"/>
        <end position="572"/>
    </location>
</feature>
<dbReference type="PANTHER" id="PTHR30258:SF1">
    <property type="entry name" value="PROTEIN TRANSPORT PROTEIN HOFB HOMOLOG"/>
    <property type="match status" value="1"/>
</dbReference>
<sequence length="575" mass="63645">MSDFPSIQSLLKKSSDDSQPSGATDDVSGSAESKVAKKMAELEAKAKEKIAASQAAQFGMSYINLEAFPIPSEALRVVPLEMAEEKGLLCFYFVPGEMKVACVEPTDEVKEYAYQLGERHHASVEMFLISEHSLEKALKLYSNLPVVRPVSKDINITDEELNRYKVGVGDFRNLDQQFSNVSITDILTLMIAAALQVNSSDIHVEAEEKVIVMRYRIDGVLYDVASLPKEQWKKFVSRIKLLAALKINITDRPQDGRVTLRLTSGSLDVRVSTLPTVHGESVVMRILYSGAKGVTFDDLGLLESSLEKLRDEIYRPNGMVITTGPTGSGKTTTLYAVLRTLNKPGVKIITLEDPVEIKMEGINQSQIDSSRDYTFSKALRSVLRQDPDICMVGEIRDLETAEIAIQAALTGHLMLSTIHTNSAAGAIPRFLSMGVKPFLLAPSLNAIIGQRLVRKLCSHCHEEVAVPAYKLEWIKKQLGSLPEQEKKNVNIADLHFYHGHGCEQCSGVGYKGRVGIYEIFTMNKEIEQIILSNKVSEYEIQELAVKGGMITMMQDGLIKALAKQTSLEEVFRVAE</sequence>
<feature type="region of interest" description="Disordered" evidence="4">
    <location>
        <begin position="1"/>
        <end position="32"/>
    </location>
</feature>
<evidence type="ECO:0000259" key="6">
    <source>
        <dbReference type="Pfam" id="PF05157"/>
    </source>
</evidence>
<dbReference type="Pfam" id="PF00437">
    <property type="entry name" value="T2SSE"/>
    <property type="match status" value="1"/>
</dbReference>
<dbReference type="AlphaFoldDB" id="A0A0G1P3L5"/>
<dbReference type="EMBL" id="LCMA01000001">
    <property type="protein sequence ID" value="KKU27326.1"/>
    <property type="molecule type" value="Genomic_DNA"/>
</dbReference>
<evidence type="ECO:0000313" key="8">
    <source>
        <dbReference type="Proteomes" id="UP000034175"/>
    </source>
</evidence>
<dbReference type="Gene3D" id="3.30.450.90">
    <property type="match status" value="1"/>
</dbReference>
<comment type="similarity">
    <text evidence="1">Belongs to the GSP E family.</text>
</comment>
<gene>
    <name evidence="7" type="ORF">UX39_C0001G0046</name>
</gene>
<dbReference type="SUPFAM" id="SSF160246">
    <property type="entry name" value="EspE N-terminal domain-like"/>
    <property type="match status" value="1"/>
</dbReference>
<evidence type="ECO:0000256" key="1">
    <source>
        <dbReference type="ARBA" id="ARBA00006611"/>
    </source>
</evidence>
<keyword evidence="2" id="KW-0547">Nucleotide-binding</keyword>
<feature type="compositionally biased region" description="Polar residues" evidence="4">
    <location>
        <begin position="1"/>
        <end position="22"/>
    </location>
</feature>
<evidence type="ECO:0000313" key="7">
    <source>
        <dbReference type="EMBL" id="KKU27326.1"/>
    </source>
</evidence>
<dbReference type="PATRIC" id="fig|1619042.3.peg.54"/>
<proteinExistence type="inferred from homology"/>
<evidence type="ECO:0000256" key="2">
    <source>
        <dbReference type="ARBA" id="ARBA00022741"/>
    </source>
</evidence>
<dbReference type="GO" id="GO:0016887">
    <property type="term" value="F:ATP hydrolysis activity"/>
    <property type="evidence" value="ECO:0007669"/>
    <property type="project" value="TreeGrafter"/>
</dbReference>
<dbReference type="CDD" id="cd01129">
    <property type="entry name" value="PulE-GspE-like"/>
    <property type="match status" value="1"/>
</dbReference>
<dbReference type="Pfam" id="PF05157">
    <property type="entry name" value="MshEN"/>
    <property type="match status" value="1"/>
</dbReference>
<dbReference type="SUPFAM" id="SSF52540">
    <property type="entry name" value="P-loop containing nucleoside triphosphate hydrolases"/>
    <property type="match status" value="1"/>
</dbReference>
<evidence type="ECO:0000259" key="5">
    <source>
        <dbReference type="Pfam" id="PF00437"/>
    </source>
</evidence>
<evidence type="ECO:0000256" key="4">
    <source>
        <dbReference type="SAM" id="MobiDB-lite"/>
    </source>
</evidence>
<reference evidence="7 8" key="1">
    <citation type="journal article" date="2015" name="Nature">
        <title>rRNA introns, odd ribosomes, and small enigmatic genomes across a large radiation of phyla.</title>
        <authorList>
            <person name="Brown C.T."/>
            <person name="Hug L.A."/>
            <person name="Thomas B.C."/>
            <person name="Sharon I."/>
            <person name="Castelle C.J."/>
            <person name="Singh A."/>
            <person name="Wilkins M.J."/>
            <person name="Williams K.H."/>
            <person name="Banfield J.F."/>
        </authorList>
    </citation>
    <scope>NUCLEOTIDE SEQUENCE [LARGE SCALE GENOMIC DNA]</scope>
</reference>
<dbReference type="GO" id="GO:0005886">
    <property type="term" value="C:plasma membrane"/>
    <property type="evidence" value="ECO:0007669"/>
    <property type="project" value="TreeGrafter"/>
</dbReference>
<accession>A0A0G1P3L5</accession>
<evidence type="ECO:0000256" key="3">
    <source>
        <dbReference type="ARBA" id="ARBA00022840"/>
    </source>
</evidence>
<feature type="domain" description="Type II secretion system protein GspE N-terminal" evidence="6">
    <location>
        <begin position="58"/>
        <end position="109"/>
    </location>
</feature>
<dbReference type="InterPro" id="IPR037257">
    <property type="entry name" value="T2SS_E_N_sf"/>
</dbReference>